<gene>
    <name evidence="2" type="ORF">Tsubulata_041898</name>
</gene>
<dbReference type="PANTHER" id="PTHR37260">
    <property type="entry name" value="PHOSPHORELAY PROTEIN"/>
    <property type="match status" value="1"/>
</dbReference>
<comment type="caution">
    <text evidence="2">The sequence shown here is derived from an EMBL/GenBank/DDBJ whole genome shotgun (WGS) entry which is preliminary data.</text>
</comment>
<evidence type="ECO:0000313" key="2">
    <source>
        <dbReference type="EMBL" id="KAJ4844441.1"/>
    </source>
</evidence>
<feature type="region of interest" description="Disordered" evidence="1">
    <location>
        <begin position="1"/>
        <end position="87"/>
    </location>
</feature>
<organism evidence="2 3">
    <name type="scientific">Turnera subulata</name>
    <dbReference type="NCBI Taxonomy" id="218843"/>
    <lineage>
        <taxon>Eukaryota</taxon>
        <taxon>Viridiplantae</taxon>
        <taxon>Streptophyta</taxon>
        <taxon>Embryophyta</taxon>
        <taxon>Tracheophyta</taxon>
        <taxon>Spermatophyta</taxon>
        <taxon>Magnoliopsida</taxon>
        <taxon>eudicotyledons</taxon>
        <taxon>Gunneridae</taxon>
        <taxon>Pentapetalae</taxon>
        <taxon>rosids</taxon>
        <taxon>fabids</taxon>
        <taxon>Malpighiales</taxon>
        <taxon>Passifloraceae</taxon>
        <taxon>Turnera</taxon>
    </lineage>
</organism>
<feature type="compositionally biased region" description="Low complexity" evidence="1">
    <location>
        <begin position="240"/>
        <end position="251"/>
    </location>
</feature>
<feature type="region of interest" description="Disordered" evidence="1">
    <location>
        <begin position="266"/>
        <end position="305"/>
    </location>
</feature>
<dbReference type="EMBL" id="JAKUCV010001944">
    <property type="protein sequence ID" value="KAJ4844441.1"/>
    <property type="molecule type" value="Genomic_DNA"/>
</dbReference>
<dbReference type="AlphaFoldDB" id="A0A9Q0JJ31"/>
<reference evidence="2" key="1">
    <citation type="submission" date="2022-02" db="EMBL/GenBank/DDBJ databases">
        <authorList>
            <person name="Henning P.M."/>
            <person name="McCubbin A.G."/>
            <person name="Shore J.S."/>
        </authorList>
    </citation>
    <scope>NUCLEOTIDE SEQUENCE</scope>
    <source>
        <strain evidence="2">F60SS</strain>
        <tissue evidence="2">Leaves</tissue>
    </source>
</reference>
<feature type="region of interest" description="Disordered" evidence="1">
    <location>
        <begin position="348"/>
        <end position="371"/>
    </location>
</feature>
<reference evidence="2" key="2">
    <citation type="journal article" date="2023" name="Plants (Basel)">
        <title>Annotation of the Turnera subulata (Passifloraceae) Draft Genome Reveals the S-Locus Evolved after the Divergence of Turneroideae from Passifloroideae in a Stepwise Manner.</title>
        <authorList>
            <person name="Henning P.M."/>
            <person name="Roalson E.H."/>
            <person name="Mir W."/>
            <person name="McCubbin A.G."/>
            <person name="Shore J.S."/>
        </authorList>
    </citation>
    <scope>NUCLEOTIDE SEQUENCE</scope>
    <source>
        <strain evidence="2">F60SS</strain>
    </source>
</reference>
<dbReference type="PANTHER" id="PTHR37260:SF2">
    <property type="entry name" value="PROTEIN ECERIFERUM 16"/>
    <property type="match status" value="1"/>
</dbReference>
<feature type="compositionally biased region" description="Basic residues" evidence="1">
    <location>
        <begin position="7"/>
        <end position="25"/>
    </location>
</feature>
<keyword evidence="3" id="KW-1185">Reference proteome</keyword>
<proteinExistence type="predicted"/>
<evidence type="ECO:0000256" key="1">
    <source>
        <dbReference type="SAM" id="MobiDB-lite"/>
    </source>
</evidence>
<feature type="compositionally biased region" description="Polar residues" evidence="1">
    <location>
        <begin position="201"/>
        <end position="210"/>
    </location>
</feature>
<feature type="compositionally biased region" description="Polar residues" evidence="1">
    <location>
        <begin position="26"/>
        <end position="35"/>
    </location>
</feature>
<feature type="compositionally biased region" description="Low complexity" evidence="1">
    <location>
        <begin position="211"/>
        <end position="220"/>
    </location>
</feature>
<feature type="region of interest" description="Disordered" evidence="1">
    <location>
        <begin position="384"/>
        <end position="430"/>
    </location>
</feature>
<dbReference type="InterPro" id="IPR053342">
    <property type="entry name" value="Exosome_cofactor/PTGS_suppr"/>
</dbReference>
<protein>
    <submittedName>
        <fullName evidence="2">Uncharacterized protein</fullName>
    </submittedName>
</protein>
<dbReference type="Proteomes" id="UP001141552">
    <property type="component" value="Unassembled WGS sequence"/>
</dbReference>
<feature type="compositionally biased region" description="Low complexity" evidence="1">
    <location>
        <begin position="404"/>
        <end position="413"/>
    </location>
</feature>
<name>A0A9Q0JJ31_9ROSI</name>
<feature type="compositionally biased region" description="Polar residues" evidence="1">
    <location>
        <begin position="356"/>
        <end position="369"/>
    </location>
</feature>
<feature type="region of interest" description="Disordered" evidence="1">
    <location>
        <begin position="199"/>
        <end position="251"/>
    </location>
</feature>
<accession>A0A9Q0JJ31</accession>
<dbReference type="OrthoDB" id="685075at2759"/>
<sequence>MDTKALAKSKRAHSLHHSKKPHPNQKSKTQSSSTAPAGIGDKKVKEKPRRPALPSNWDRYGEEFDAEEVALGDDNGVSSSNTKPPFDVVVPKSKGADFRHLIAEAQSQPQSHSYFDGFASLDDVLPGDFHHGFASMLSVRGEGIVSWIGDDNFVVEDDTGASQEASFLSLNLHALAEQLEKVDLSERLFIDAELLPPELGSQGSSDQALGQTQSSESETTATNPKELDLKNFPGKNEDANQSSSVSSLGSTSNCNSDSLLFSQTSDTLNQVKRDPKSSQDTKTSQTRAQAAPTLFTVSSDEGANNGLPTFKATAAEAELDMLLNSFSETKLVDSSGPLSVSAPISQKAAPIPLPQLTKNAPGSSKTPSTAAILDDVLDDLLEETSNLSKKNGLHQPRERKADSQDSQSSSSQSVTKSKVLDDFDSWLDTI</sequence>
<evidence type="ECO:0000313" key="3">
    <source>
        <dbReference type="Proteomes" id="UP001141552"/>
    </source>
</evidence>